<evidence type="ECO:0000256" key="2">
    <source>
        <dbReference type="SAM" id="Coils"/>
    </source>
</evidence>
<dbReference type="SUPFAM" id="SSF47661">
    <property type="entry name" value="t-snare proteins"/>
    <property type="match status" value="1"/>
</dbReference>
<feature type="domain" description="T-SNARE coiled-coil homology" evidence="4">
    <location>
        <begin position="163"/>
        <end position="208"/>
    </location>
</feature>
<dbReference type="GO" id="GO:0005886">
    <property type="term" value="C:plasma membrane"/>
    <property type="evidence" value="ECO:0007669"/>
    <property type="project" value="TreeGrafter"/>
</dbReference>
<dbReference type="GO" id="GO:0006886">
    <property type="term" value="P:intracellular protein transport"/>
    <property type="evidence" value="ECO:0007669"/>
    <property type="project" value="TreeGrafter"/>
</dbReference>
<dbReference type="GO" id="GO:0048278">
    <property type="term" value="P:vesicle docking"/>
    <property type="evidence" value="ECO:0007669"/>
    <property type="project" value="TreeGrafter"/>
</dbReference>
<keyword evidence="3" id="KW-0812">Transmembrane</keyword>
<evidence type="ECO:0000313" key="5">
    <source>
        <dbReference type="Proteomes" id="UP000694866"/>
    </source>
</evidence>
<dbReference type="GO" id="GO:0005484">
    <property type="term" value="F:SNAP receptor activity"/>
    <property type="evidence" value="ECO:0007669"/>
    <property type="project" value="TreeGrafter"/>
</dbReference>
<evidence type="ECO:0000256" key="1">
    <source>
        <dbReference type="ARBA" id="ARBA00009063"/>
    </source>
</evidence>
<keyword evidence="3" id="KW-1133">Transmembrane helix</keyword>
<evidence type="ECO:0000313" key="6">
    <source>
        <dbReference type="RefSeq" id="XP_011299764.1"/>
    </source>
</evidence>
<organism evidence="5 6">
    <name type="scientific">Fopius arisanus</name>
    <dbReference type="NCBI Taxonomy" id="64838"/>
    <lineage>
        <taxon>Eukaryota</taxon>
        <taxon>Metazoa</taxon>
        <taxon>Ecdysozoa</taxon>
        <taxon>Arthropoda</taxon>
        <taxon>Hexapoda</taxon>
        <taxon>Insecta</taxon>
        <taxon>Pterygota</taxon>
        <taxon>Neoptera</taxon>
        <taxon>Endopterygota</taxon>
        <taxon>Hymenoptera</taxon>
        <taxon>Apocrita</taxon>
        <taxon>Ichneumonoidea</taxon>
        <taxon>Braconidae</taxon>
        <taxon>Opiinae</taxon>
        <taxon>Fopius</taxon>
    </lineage>
</organism>
<dbReference type="InterPro" id="IPR059001">
    <property type="entry name" value="STX17_N"/>
</dbReference>
<comment type="similarity">
    <text evidence="1">Belongs to the syntaxin family.</text>
</comment>
<dbReference type="Pfam" id="PF26585">
    <property type="entry name" value="STX17_N"/>
    <property type="match status" value="1"/>
</dbReference>
<dbReference type="CTD" id="38541"/>
<keyword evidence="5" id="KW-1185">Reference proteome</keyword>
<dbReference type="InterPro" id="IPR045242">
    <property type="entry name" value="Syntaxin"/>
</dbReference>
<dbReference type="RefSeq" id="XP_011299764.1">
    <property type="nucleotide sequence ID" value="XM_011301462.1"/>
</dbReference>
<proteinExistence type="inferred from homology"/>
<feature type="transmembrane region" description="Helical" evidence="3">
    <location>
        <begin position="239"/>
        <end position="258"/>
    </location>
</feature>
<dbReference type="OrthoDB" id="10035606at2759"/>
<dbReference type="InterPro" id="IPR010989">
    <property type="entry name" value="SNARE"/>
</dbReference>
<dbReference type="AlphaFoldDB" id="A0A9R1SYL6"/>
<dbReference type="GO" id="GO:0006906">
    <property type="term" value="P:vesicle fusion"/>
    <property type="evidence" value="ECO:0007669"/>
    <property type="project" value="TreeGrafter"/>
</dbReference>
<sequence>MSSENISMKQPIRWLQIPISKFNDVAIPHHLDLLRRHKDNLKKYERLRDWDKIQKEQINASRLVKQLEQLLYEMDTLRGQVEDRDIDKFDKLTAKARASTINAIQEYLDMKFEPPPKVPAQDDNSEDSGLHGDKAFLNLQTEIEDLRRQEACLHAWNSLQGELQQLHQLFVDFNKLIHDQRERVDTIEDNIVETEDNVTGGAKFLQRAAKFKVATYPIAGALIGSCIGGPIGLMAGLKLGGLTAIGGGLLGFTGATIIKKKHLESLKRNENLTELKPTGAHKGLTLLETNSESTKKIL</sequence>
<dbReference type="GO" id="GO:0012505">
    <property type="term" value="C:endomembrane system"/>
    <property type="evidence" value="ECO:0007669"/>
    <property type="project" value="TreeGrafter"/>
</dbReference>
<reference evidence="6" key="1">
    <citation type="submission" date="2025-08" db="UniProtKB">
        <authorList>
            <consortium name="RefSeq"/>
        </authorList>
    </citation>
    <scope>IDENTIFICATION</scope>
    <source>
        <strain evidence="6">USDA-PBARC FA_bdor</strain>
        <tissue evidence="6">Whole organism</tissue>
    </source>
</reference>
<feature type="transmembrane region" description="Helical" evidence="3">
    <location>
        <begin position="213"/>
        <end position="233"/>
    </location>
</feature>
<dbReference type="KEGG" id="fas:105264530"/>
<name>A0A9R1SYL6_9HYME</name>
<dbReference type="GO" id="GO:0000149">
    <property type="term" value="F:SNARE binding"/>
    <property type="evidence" value="ECO:0007669"/>
    <property type="project" value="TreeGrafter"/>
</dbReference>
<dbReference type="GO" id="GO:0006887">
    <property type="term" value="P:exocytosis"/>
    <property type="evidence" value="ECO:0007669"/>
    <property type="project" value="TreeGrafter"/>
</dbReference>
<dbReference type="PANTHER" id="PTHR19957:SF139">
    <property type="entry name" value="SYNTAXIN-17"/>
    <property type="match status" value="1"/>
</dbReference>
<dbReference type="Gene3D" id="1.20.5.110">
    <property type="match status" value="1"/>
</dbReference>
<accession>A0A9R1SYL6</accession>
<dbReference type="SMART" id="SM00397">
    <property type="entry name" value="t_SNARE"/>
    <property type="match status" value="1"/>
</dbReference>
<dbReference type="InterPro" id="IPR028676">
    <property type="entry name" value="STX17_SNARE"/>
</dbReference>
<dbReference type="Proteomes" id="UP000694866">
    <property type="component" value="Unplaced"/>
</dbReference>
<keyword evidence="2" id="KW-0175">Coiled coil</keyword>
<evidence type="ECO:0000259" key="4">
    <source>
        <dbReference type="PROSITE" id="PS50192"/>
    </source>
</evidence>
<gene>
    <name evidence="6" type="primary">Syx17</name>
</gene>
<dbReference type="PANTHER" id="PTHR19957">
    <property type="entry name" value="SYNTAXIN"/>
    <property type="match status" value="1"/>
</dbReference>
<dbReference type="GO" id="GO:0000421">
    <property type="term" value="C:autophagosome membrane"/>
    <property type="evidence" value="ECO:0007669"/>
    <property type="project" value="TreeGrafter"/>
</dbReference>
<keyword evidence="3" id="KW-0472">Membrane</keyword>
<dbReference type="CDD" id="cd15846">
    <property type="entry name" value="SNARE_syntaxin17"/>
    <property type="match status" value="1"/>
</dbReference>
<dbReference type="PROSITE" id="PS50192">
    <property type="entry name" value="T_SNARE"/>
    <property type="match status" value="1"/>
</dbReference>
<feature type="coiled-coil region" evidence="2">
    <location>
        <begin position="53"/>
        <end position="80"/>
    </location>
</feature>
<dbReference type="GO" id="GO:0031201">
    <property type="term" value="C:SNARE complex"/>
    <property type="evidence" value="ECO:0007669"/>
    <property type="project" value="TreeGrafter"/>
</dbReference>
<dbReference type="InterPro" id="IPR000727">
    <property type="entry name" value="T_SNARE_dom"/>
</dbReference>
<evidence type="ECO:0000256" key="3">
    <source>
        <dbReference type="SAM" id="Phobius"/>
    </source>
</evidence>
<protein>
    <submittedName>
        <fullName evidence="6">Syntaxin-17</fullName>
    </submittedName>
</protein>
<dbReference type="GeneID" id="105264530"/>